<dbReference type="InterPro" id="IPR005119">
    <property type="entry name" value="LysR_subst-bd"/>
</dbReference>
<dbReference type="InterPro" id="IPR000847">
    <property type="entry name" value="LysR_HTH_N"/>
</dbReference>
<dbReference type="Proteomes" id="UP001433088">
    <property type="component" value="Unassembled WGS sequence"/>
</dbReference>
<dbReference type="PRINTS" id="PR00039">
    <property type="entry name" value="HTHLYSR"/>
</dbReference>
<dbReference type="Pfam" id="PF03466">
    <property type="entry name" value="LysR_substrate"/>
    <property type="match status" value="1"/>
</dbReference>
<evidence type="ECO:0000313" key="6">
    <source>
        <dbReference type="EMBL" id="MEQ2422586.1"/>
    </source>
</evidence>
<dbReference type="EMBL" id="JBBMEU010000040">
    <property type="protein sequence ID" value="MEQ2422586.1"/>
    <property type="molecule type" value="Genomic_DNA"/>
</dbReference>
<feature type="domain" description="HTH lysR-type" evidence="5">
    <location>
        <begin position="2"/>
        <end position="59"/>
    </location>
</feature>
<reference evidence="6 7" key="1">
    <citation type="submission" date="2024-03" db="EMBL/GenBank/DDBJ databases">
        <title>Human intestinal bacterial collection.</title>
        <authorList>
            <person name="Pauvert C."/>
            <person name="Hitch T.C.A."/>
            <person name="Clavel T."/>
        </authorList>
    </citation>
    <scope>NUCLEOTIDE SEQUENCE [LARGE SCALE GENOMIC DNA]</scope>
    <source>
        <strain evidence="6 7">CLA-AA-H81</strain>
    </source>
</reference>
<dbReference type="RefSeq" id="WP_303267758.1">
    <property type="nucleotide sequence ID" value="NZ_JBBMEU010000040.1"/>
</dbReference>
<keyword evidence="3" id="KW-0238">DNA-binding</keyword>
<dbReference type="Pfam" id="PF00126">
    <property type="entry name" value="HTH_1"/>
    <property type="match status" value="1"/>
</dbReference>
<keyword evidence="7" id="KW-1185">Reference proteome</keyword>
<organism evidence="6 7">
    <name type="scientific">Megasphaera intestinihominis</name>
    <dbReference type="NCBI Taxonomy" id="3133159"/>
    <lineage>
        <taxon>Bacteria</taxon>
        <taxon>Bacillati</taxon>
        <taxon>Bacillota</taxon>
        <taxon>Negativicutes</taxon>
        <taxon>Veillonellales</taxon>
        <taxon>Veillonellaceae</taxon>
        <taxon>Megasphaera</taxon>
    </lineage>
</organism>
<dbReference type="InterPro" id="IPR036388">
    <property type="entry name" value="WH-like_DNA-bd_sf"/>
</dbReference>
<keyword evidence="4" id="KW-0804">Transcription</keyword>
<dbReference type="CDD" id="cd05466">
    <property type="entry name" value="PBP2_LTTR_substrate"/>
    <property type="match status" value="1"/>
</dbReference>
<dbReference type="SUPFAM" id="SSF53850">
    <property type="entry name" value="Periplasmic binding protein-like II"/>
    <property type="match status" value="1"/>
</dbReference>
<protein>
    <submittedName>
        <fullName evidence="6">LysR family transcriptional regulator</fullName>
    </submittedName>
</protein>
<evidence type="ECO:0000256" key="4">
    <source>
        <dbReference type="ARBA" id="ARBA00023163"/>
    </source>
</evidence>
<evidence type="ECO:0000256" key="2">
    <source>
        <dbReference type="ARBA" id="ARBA00023015"/>
    </source>
</evidence>
<dbReference type="Gene3D" id="1.10.10.10">
    <property type="entry name" value="Winged helix-like DNA-binding domain superfamily/Winged helix DNA-binding domain"/>
    <property type="match status" value="1"/>
</dbReference>
<dbReference type="PANTHER" id="PTHR30419">
    <property type="entry name" value="HTH-TYPE TRANSCRIPTIONAL REGULATOR YBHD"/>
    <property type="match status" value="1"/>
</dbReference>
<keyword evidence="2" id="KW-0805">Transcription regulation</keyword>
<dbReference type="PANTHER" id="PTHR30419:SF8">
    <property type="entry name" value="NITROGEN ASSIMILATION TRANSCRIPTIONAL ACTIVATOR-RELATED"/>
    <property type="match status" value="1"/>
</dbReference>
<evidence type="ECO:0000313" key="7">
    <source>
        <dbReference type="Proteomes" id="UP001433088"/>
    </source>
</evidence>
<dbReference type="SUPFAM" id="SSF46785">
    <property type="entry name" value="Winged helix' DNA-binding domain"/>
    <property type="match status" value="1"/>
</dbReference>
<gene>
    <name evidence="6" type="ORF">WMO23_07555</name>
</gene>
<dbReference type="InterPro" id="IPR050950">
    <property type="entry name" value="HTH-type_LysR_regulators"/>
</dbReference>
<evidence type="ECO:0000256" key="3">
    <source>
        <dbReference type="ARBA" id="ARBA00023125"/>
    </source>
</evidence>
<name>A0ABV1CWS3_9FIRM</name>
<dbReference type="InterPro" id="IPR036390">
    <property type="entry name" value="WH_DNA-bd_sf"/>
</dbReference>
<comment type="caution">
    <text evidence="6">The sequence shown here is derived from an EMBL/GenBank/DDBJ whole genome shotgun (WGS) entry which is preliminary data.</text>
</comment>
<evidence type="ECO:0000256" key="1">
    <source>
        <dbReference type="ARBA" id="ARBA00009437"/>
    </source>
</evidence>
<sequence>MLDLRVLHYFLTVAREESITHAAEALHLSQPTLSRQLRDMEEMLGKELMIRGPRRITLTEEGLFLKKRAEEILSLASHTEEELRSDDTELNGTIRIGSAESDSVRFLMHAAHDIQARYPHLHFHITSGDGQQMMELLDKSLIDMAVVYGHVDMDKYEVLPCPTVDRWGLLLRRDNPLSQKEKITPQDLWDEKLIVSNQVLQDDNQADRLRVWLKKPFADLHISATYNLAYNASLMVREGLGSCIMLEKIIRVPEDDDTLCFRLLDPPLSDRLLIAWKRFQLFPKGTQQFIQLLKQEKDALEPID</sequence>
<accession>A0ABV1CWS3</accession>
<proteinExistence type="inferred from homology"/>
<evidence type="ECO:0000259" key="5">
    <source>
        <dbReference type="PROSITE" id="PS50931"/>
    </source>
</evidence>
<dbReference type="PROSITE" id="PS50931">
    <property type="entry name" value="HTH_LYSR"/>
    <property type="match status" value="1"/>
</dbReference>
<dbReference type="Gene3D" id="3.40.190.290">
    <property type="match status" value="1"/>
</dbReference>
<comment type="similarity">
    <text evidence="1">Belongs to the LysR transcriptional regulatory family.</text>
</comment>